<evidence type="ECO:0000256" key="1">
    <source>
        <dbReference type="ARBA" id="ARBA00004496"/>
    </source>
</evidence>
<sequence length="370" mass="40382">MKLVVIKSHLKDAIGIVSGASAENANLPVLKNILIEAKGGKITLAATNLELALEYTILGKVLEPGRATIPAGMLAGIINNLQTERLNLEEKNNSLDIKTDNYHAALQGISADEFPLIPKVKNPKGALVIKASFLRDALAQVVFAAQPSELRPELGSVLFVYTIDSLKLVATDSFRLAEKTIPKQEFSSTQKEEFRILVPLKTAQELIRAFRDDEDVTISHDESQISFSTQTISLVSRLLDGRFPDYEAIIPKKFSGEISVPKEEFISAIKLSGALGTRAGEIKIAIHENKKSIIISCVEQGVGENTYALPARVHGEIHEASFNWRYLLDGARAIAGEEAWIGIVDDNKPALLKAPNNGGYFYVVMPILKA</sequence>
<dbReference type="PIRSF" id="PIRSF000804">
    <property type="entry name" value="DNA_pol_III_b"/>
    <property type="match status" value="1"/>
</dbReference>
<reference evidence="13 14" key="1">
    <citation type="journal article" date="2016" name="Nat. Commun.">
        <title>Thousands of microbial genomes shed light on interconnected biogeochemical processes in an aquifer system.</title>
        <authorList>
            <person name="Anantharaman K."/>
            <person name="Brown C.T."/>
            <person name="Hug L.A."/>
            <person name="Sharon I."/>
            <person name="Castelle C.J."/>
            <person name="Probst A.J."/>
            <person name="Thomas B.C."/>
            <person name="Singh A."/>
            <person name="Wilkins M.J."/>
            <person name="Karaoz U."/>
            <person name="Brodie E.L."/>
            <person name="Williams K.H."/>
            <person name="Hubbard S.S."/>
            <person name="Banfield J.F."/>
        </authorList>
    </citation>
    <scope>NUCLEOTIDE SEQUENCE [LARGE SCALE GENOMIC DNA]</scope>
</reference>
<evidence type="ECO:0000259" key="12">
    <source>
        <dbReference type="Pfam" id="PF02768"/>
    </source>
</evidence>
<organism evidence="13 14">
    <name type="scientific">Candidatus Liptonbacteria bacterium RIFCSPLOWO2_01_FULL_53_13</name>
    <dbReference type="NCBI Taxonomy" id="1798651"/>
    <lineage>
        <taxon>Bacteria</taxon>
        <taxon>Candidatus Liptoniibacteriota</taxon>
    </lineage>
</organism>
<dbReference type="EMBL" id="MHLB01000009">
    <property type="protein sequence ID" value="OGZ02529.1"/>
    <property type="molecule type" value="Genomic_DNA"/>
</dbReference>
<comment type="subcellular location">
    <subcellularLocation>
        <location evidence="1 9">Cytoplasm</location>
    </subcellularLocation>
</comment>
<dbReference type="InterPro" id="IPR022635">
    <property type="entry name" value="DNA_polIII_beta_C"/>
</dbReference>
<dbReference type="Proteomes" id="UP000178348">
    <property type="component" value="Unassembled WGS sequence"/>
</dbReference>
<dbReference type="Pfam" id="PF02767">
    <property type="entry name" value="DNA_pol3_beta_2"/>
    <property type="match status" value="1"/>
</dbReference>
<comment type="similarity">
    <text evidence="2 9">Belongs to the beta sliding clamp family.</text>
</comment>
<evidence type="ECO:0000313" key="13">
    <source>
        <dbReference type="EMBL" id="OGZ02529.1"/>
    </source>
</evidence>
<keyword evidence="3 9" id="KW-0963">Cytoplasm</keyword>
<dbReference type="Pfam" id="PF00712">
    <property type="entry name" value="DNA_pol3_beta"/>
    <property type="match status" value="1"/>
</dbReference>
<dbReference type="PANTHER" id="PTHR30478:SF0">
    <property type="entry name" value="BETA SLIDING CLAMP"/>
    <property type="match status" value="1"/>
</dbReference>
<evidence type="ECO:0000256" key="8">
    <source>
        <dbReference type="ARBA" id="ARBA00023125"/>
    </source>
</evidence>
<dbReference type="GO" id="GO:0009360">
    <property type="term" value="C:DNA polymerase III complex"/>
    <property type="evidence" value="ECO:0007669"/>
    <property type="project" value="InterPro"/>
</dbReference>
<dbReference type="SUPFAM" id="SSF55979">
    <property type="entry name" value="DNA clamp"/>
    <property type="match status" value="3"/>
</dbReference>
<feature type="domain" description="DNA polymerase III beta sliding clamp C-terminal" evidence="12">
    <location>
        <begin position="249"/>
        <end position="367"/>
    </location>
</feature>
<evidence type="ECO:0000256" key="2">
    <source>
        <dbReference type="ARBA" id="ARBA00010752"/>
    </source>
</evidence>
<keyword evidence="5 9" id="KW-0548">Nucleotidyltransferase</keyword>
<dbReference type="InterPro" id="IPR046938">
    <property type="entry name" value="DNA_clamp_sf"/>
</dbReference>
<dbReference type="InterPro" id="IPR001001">
    <property type="entry name" value="DNA_polIII_beta"/>
</dbReference>
<name>A0A1G2CMF4_9BACT</name>
<keyword evidence="6 9" id="KW-0235">DNA replication</keyword>
<evidence type="ECO:0000256" key="3">
    <source>
        <dbReference type="ARBA" id="ARBA00022490"/>
    </source>
</evidence>
<keyword evidence="8" id="KW-0238">DNA-binding</keyword>
<dbReference type="SMART" id="SM00480">
    <property type="entry name" value="POL3Bc"/>
    <property type="match status" value="1"/>
</dbReference>
<evidence type="ECO:0000259" key="10">
    <source>
        <dbReference type="Pfam" id="PF00712"/>
    </source>
</evidence>
<dbReference type="InterPro" id="IPR022634">
    <property type="entry name" value="DNA_polIII_beta_N"/>
</dbReference>
<dbReference type="Gene3D" id="3.70.10.10">
    <property type="match status" value="1"/>
</dbReference>
<feature type="domain" description="DNA polymerase III beta sliding clamp central" evidence="11">
    <location>
        <begin position="129"/>
        <end position="245"/>
    </location>
</feature>
<accession>A0A1G2CMF4</accession>
<dbReference type="GO" id="GO:0003677">
    <property type="term" value="F:DNA binding"/>
    <property type="evidence" value="ECO:0007669"/>
    <property type="project" value="UniProtKB-UniRule"/>
</dbReference>
<comment type="caution">
    <text evidence="13">The sequence shown here is derived from an EMBL/GenBank/DDBJ whole genome shotgun (WGS) entry which is preliminary data.</text>
</comment>
<evidence type="ECO:0000256" key="5">
    <source>
        <dbReference type="ARBA" id="ARBA00022695"/>
    </source>
</evidence>
<dbReference type="CDD" id="cd00140">
    <property type="entry name" value="beta_clamp"/>
    <property type="match status" value="1"/>
</dbReference>
<gene>
    <name evidence="13" type="ORF">A2946_01105</name>
</gene>
<evidence type="ECO:0000256" key="9">
    <source>
        <dbReference type="PIRNR" id="PIRNR000804"/>
    </source>
</evidence>
<comment type="subunit">
    <text evidence="9">Forms a ring-shaped head-to-tail homodimer around DNA.</text>
</comment>
<evidence type="ECO:0000256" key="4">
    <source>
        <dbReference type="ARBA" id="ARBA00022679"/>
    </source>
</evidence>
<dbReference type="GO" id="GO:0005737">
    <property type="term" value="C:cytoplasm"/>
    <property type="evidence" value="ECO:0007669"/>
    <property type="project" value="UniProtKB-SubCell"/>
</dbReference>
<dbReference type="AlphaFoldDB" id="A0A1G2CMF4"/>
<dbReference type="Pfam" id="PF02768">
    <property type="entry name" value="DNA_pol3_beta_3"/>
    <property type="match status" value="1"/>
</dbReference>
<comment type="function">
    <text evidence="9">Confers DNA tethering and processivity to DNA polymerases and other proteins. Acts as a clamp, forming a ring around DNA (a reaction catalyzed by the clamp-loading complex) which diffuses in an ATP-independent manner freely and bidirectionally along dsDNA. Initially characterized for its ability to contact the catalytic subunit of DNA polymerase III (Pol III), a complex, multichain enzyme responsible for most of the replicative synthesis in bacteria; Pol III exhibits 3'-5' exonuclease proofreading activity. The beta chain is required for initiation of replication as well as for processivity of DNA replication.</text>
</comment>
<dbReference type="GO" id="GO:0008408">
    <property type="term" value="F:3'-5' exonuclease activity"/>
    <property type="evidence" value="ECO:0007669"/>
    <property type="project" value="InterPro"/>
</dbReference>
<dbReference type="PANTHER" id="PTHR30478">
    <property type="entry name" value="DNA POLYMERASE III SUBUNIT BETA"/>
    <property type="match status" value="1"/>
</dbReference>
<feature type="domain" description="DNA polymerase III beta sliding clamp N-terminal" evidence="10">
    <location>
        <begin position="1"/>
        <end position="118"/>
    </location>
</feature>
<evidence type="ECO:0000256" key="7">
    <source>
        <dbReference type="ARBA" id="ARBA00022932"/>
    </source>
</evidence>
<protein>
    <recommendedName>
        <fullName evidence="9">Beta sliding clamp</fullName>
    </recommendedName>
</protein>
<dbReference type="GO" id="GO:0003887">
    <property type="term" value="F:DNA-directed DNA polymerase activity"/>
    <property type="evidence" value="ECO:0007669"/>
    <property type="project" value="UniProtKB-UniRule"/>
</dbReference>
<evidence type="ECO:0000256" key="6">
    <source>
        <dbReference type="ARBA" id="ARBA00022705"/>
    </source>
</evidence>
<dbReference type="Gene3D" id="3.10.150.10">
    <property type="entry name" value="DNA Polymerase III, subunit A, domain 2"/>
    <property type="match status" value="1"/>
</dbReference>
<keyword evidence="7 9" id="KW-0239">DNA-directed DNA polymerase</keyword>
<dbReference type="GO" id="GO:0006271">
    <property type="term" value="P:DNA strand elongation involved in DNA replication"/>
    <property type="evidence" value="ECO:0007669"/>
    <property type="project" value="TreeGrafter"/>
</dbReference>
<evidence type="ECO:0000259" key="11">
    <source>
        <dbReference type="Pfam" id="PF02767"/>
    </source>
</evidence>
<keyword evidence="4 9" id="KW-0808">Transferase</keyword>
<dbReference type="NCBIfam" id="TIGR00663">
    <property type="entry name" value="dnan"/>
    <property type="match status" value="1"/>
</dbReference>
<evidence type="ECO:0000313" key="14">
    <source>
        <dbReference type="Proteomes" id="UP000178348"/>
    </source>
</evidence>
<proteinExistence type="inferred from homology"/>
<dbReference type="InterPro" id="IPR022637">
    <property type="entry name" value="DNA_polIII_beta_cen"/>
</dbReference>